<comment type="caution">
    <text evidence="3">The sequence shown here is derived from an EMBL/GenBank/DDBJ whole genome shotgun (WGS) entry which is preliminary data.</text>
</comment>
<protein>
    <submittedName>
        <fullName evidence="3">TRAP transporter substrate-binding protein DctP</fullName>
    </submittedName>
</protein>
<dbReference type="Gene3D" id="3.40.190.170">
    <property type="entry name" value="Bacterial extracellular solute-binding protein, family 7"/>
    <property type="match status" value="1"/>
</dbReference>
<sequence length="340" mass="36717">MKNSKQGIHNVTRRTLLAASGAALAAPALSRVSFAQDKKVIRISTPAANAEWQAKGLMKFKELVEAAAPSLEVQVHLNATLFDQGTEIAAMQRGNLEVGMISPQDVASYIPEYSVFTAGYLLRDAAHMHKVFGDSDVGKEYRGRVSKEMDVTILGSQYLGTRHVILRKAKDVKTPADLAGLKLRVPGSDTWQFLGSALGANPTPIAFDEVYLALSTGTVDGLENPIGDMLAAKFYEVSEQLVLTAHMVAPLFFAMSNSFWDGLTDEEKKAVSDAVAAQSTLVDEGTLATEAEGTSLLESNGLKVTTPDLEAFRKHVQGVYLESDYAKEWPAGLIDRINAL</sequence>
<dbReference type="PANTHER" id="PTHR33376">
    <property type="match status" value="1"/>
</dbReference>
<proteinExistence type="predicted"/>
<name>A0ABT3ZE43_9HYPH</name>
<evidence type="ECO:0000256" key="1">
    <source>
        <dbReference type="ARBA" id="ARBA00022729"/>
    </source>
</evidence>
<dbReference type="InterPro" id="IPR038404">
    <property type="entry name" value="TRAP_DctP_sf"/>
</dbReference>
<accession>A0ABT3ZE43</accession>
<dbReference type="EMBL" id="JAOVZR010000001">
    <property type="protein sequence ID" value="MCY0150065.1"/>
    <property type="molecule type" value="Genomic_DNA"/>
</dbReference>
<feature type="chain" id="PRO_5045564353" evidence="2">
    <location>
        <begin position="26"/>
        <end position="340"/>
    </location>
</feature>
<dbReference type="InterPro" id="IPR018389">
    <property type="entry name" value="DctP_fam"/>
</dbReference>
<gene>
    <name evidence="3" type="primary">dctP</name>
    <name evidence="3" type="ORF">OEG84_20755</name>
</gene>
<dbReference type="InterPro" id="IPR006311">
    <property type="entry name" value="TAT_signal"/>
</dbReference>
<dbReference type="NCBIfam" id="NF037995">
    <property type="entry name" value="TRAP_S1"/>
    <property type="match status" value="1"/>
</dbReference>
<organism evidence="3 4">
    <name type="scientific">Hoeflea algicola</name>
    <dbReference type="NCBI Taxonomy" id="2983763"/>
    <lineage>
        <taxon>Bacteria</taxon>
        <taxon>Pseudomonadati</taxon>
        <taxon>Pseudomonadota</taxon>
        <taxon>Alphaproteobacteria</taxon>
        <taxon>Hyphomicrobiales</taxon>
        <taxon>Rhizobiaceae</taxon>
        <taxon>Hoeflea</taxon>
    </lineage>
</organism>
<keyword evidence="4" id="KW-1185">Reference proteome</keyword>
<evidence type="ECO:0000256" key="2">
    <source>
        <dbReference type="SAM" id="SignalP"/>
    </source>
</evidence>
<dbReference type="Pfam" id="PF03480">
    <property type="entry name" value="DctP"/>
    <property type="match status" value="1"/>
</dbReference>
<keyword evidence="1 2" id="KW-0732">Signal</keyword>
<dbReference type="SUPFAM" id="SSF53850">
    <property type="entry name" value="Periplasmic binding protein-like II"/>
    <property type="match status" value="1"/>
</dbReference>
<dbReference type="RefSeq" id="WP_267655501.1">
    <property type="nucleotide sequence ID" value="NZ_JAOVZR010000001.1"/>
</dbReference>
<feature type="signal peptide" evidence="2">
    <location>
        <begin position="1"/>
        <end position="25"/>
    </location>
</feature>
<dbReference type="PROSITE" id="PS51318">
    <property type="entry name" value="TAT"/>
    <property type="match status" value="1"/>
</dbReference>
<reference evidence="3" key="1">
    <citation type="submission" date="2022-10" db="EMBL/GenBank/DDBJ databases">
        <title>Hoeflea sp. G2-23, isolated from marine algae.</title>
        <authorList>
            <person name="Kristyanto S."/>
            <person name="Kim J.M."/>
            <person name="Jeon C.O."/>
        </authorList>
    </citation>
    <scope>NUCLEOTIDE SEQUENCE</scope>
    <source>
        <strain evidence="3">G2-23</strain>
    </source>
</reference>
<dbReference type="Proteomes" id="UP001073227">
    <property type="component" value="Unassembled WGS sequence"/>
</dbReference>
<evidence type="ECO:0000313" key="4">
    <source>
        <dbReference type="Proteomes" id="UP001073227"/>
    </source>
</evidence>
<evidence type="ECO:0000313" key="3">
    <source>
        <dbReference type="EMBL" id="MCY0150065.1"/>
    </source>
</evidence>
<dbReference type="PANTHER" id="PTHR33376:SF4">
    <property type="entry name" value="SIALIC ACID-BINDING PERIPLASMIC PROTEIN SIAP"/>
    <property type="match status" value="1"/>
</dbReference>